<proteinExistence type="predicted"/>
<dbReference type="OrthoDB" id="8635523at2"/>
<feature type="transmembrane region" description="Helical" evidence="5">
    <location>
        <begin position="27"/>
        <end position="54"/>
    </location>
</feature>
<dbReference type="PANTHER" id="PTHR33514:SF1">
    <property type="entry name" value="ABC TRANSPORTER PERMEASE"/>
    <property type="match status" value="1"/>
</dbReference>
<feature type="transmembrane region" description="Helical" evidence="5">
    <location>
        <begin position="66"/>
        <end position="86"/>
    </location>
</feature>
<gene>
    <name evidence="6" type="ORF">BA70_11850</name>
</gene>
<feature type="transmembrane region" description="Helical" evidence="5">
    <location>
        <begin position="247"/>
        <end position="266"/>
    </location>
</feature>
<keyword evidence="2 5" id="KW-0812">Transmembrane</keyword>
<evidence type="ECO:0000256" key="3">
    <source>
        <dbReference type="ARBA" id="ARBA00022989"/>
    </source>
</evidence>
<reference evidence="6 7" key="1">
    <citation type="submission" date="2012-09" db="EMBL/GenBank/DDBJ databases">
        <title>Genome Sequence of Bacillus sp. DW5-4.</title>
        <authorList>
            <person name="Lai Q."/>
            <person name="Liu Y."/>
            <person name="Shao Z."/>
        </authorList>
    </citation>
    <scope>NUCLEOTIDE SEQUENCE [LARGE SCALE GENOMIC DNA]</scope>
    <source>
        <strain evidence="6 7">DW5-4</strain>
    </source>
</reference>
<feature type="transmembrane region" description="Helical" evidence="5">
    <location>
        <begin position="114"/>
        <end position="136"/>
    </location>
</feature>
<dbReference type="PANTHER" id="PTHR33514">
    <property type="entry name" value="PROTEIN ABCI12, CHLOROPLASTIC"/>
    <property type="match status" value="1"/>
</dbReference>
<dbReference type="InterPro" id="IPR003339">
    <property type="entry name" value="ABC/ECF_trnsptr_transmembrane"/>
</dbReference>
<dbReference type="Proteomes" id="UP000028091">
    <property type="component" value="Unassembled WGS sequence"/>
</dbReference>
<dbReference type="eggNOG" id="COG0619">
    <property type="taxonomic scope" value="Bacteria"/>
</dbReference>
<dbReference type="EMBL" id="JOTP01000031">
    <property type="protein sequence ID" value="KEP25130.1"/>
    <property type="molecule type" value="Genomic_DNA"/>
</dbReference>
<dbReference type="GO" id="GO:0005886">
    <property type="term" value="C:plasma membrane"/>
    <property type="evidence" value="ECO:0007669"/>
    <property type="project" value="UniProtKB-ARBA"/>
</dbReference>
<dbReference type="RefSeq" id="WP_034324652.1">
    <property type="nucleotide sequence ID" value="NZ_JOTP01000031.1"/>
</dbReference>
<protein>
    <submittedName>
        <fullName evidence="6">Membrane protein</fullName>
    </submittedName>
</protein>
<dbReference type="Pfam" id="PF02361">
    <property type="entry name" value="CbiQ"/>
    <property type="match status" value="1"/>
</dbReference>
<evidence type="ECO:0000313" key="7">
    <source>
        <dbReference type="Proteomes" id="UP000028091"/>
    </source>
</evidence>
<name>A0A081L7A4_9BACI</name>
<keyword evidence="7" id="KW-1185">Reference proteome</keyword>
<evidence type="ECO:0000256" key="2">
    <source>
        <dbReference type="ARBA" id="ARBA00022692"/>
    </source>
</evidence>
<organism evidence="6 7">
    <name type="scientific">Bacillus zhangzhouensis</name>
    <dbReference type="NCBI Taxonomy" id="1178540"/>
    <lineage>
        <taxon>Bacteria</taxon>
        <taxon>Bacillati</taxon>
        <taxon>Bacillota</taxon>
        <taxon>Bacilli</taxon>
        <taxon>Bacillales</taxon>
        <taxon>Bacillaceae</taxon>
        <taxon>Bacillus</taxon>
    </lineage>
</organism>
<evidence type="ECO:0000256" key="4">
    <source>
        <dbReference type="ARBA" id="ARBA00023136"/>
    </source>
</evidence>
<evidence type="ECO:0000256" key="5">
    <source>
        <dbReference type="SAM" id="Phobius"/>
    </source>
</evidence>
<dbReference type="AlphaFoldDB" id="A0A081L7A4"/>
<comment type="caution">
    <text evidence="6">The sequence shown here is derived from an EMBL/GenBank/DDBJ whole genome shotgun (WGS) entry which is preliminary data.</text>
</comment>
<dbReference type="CDD" id="cd16914">
    <property type="entry name" value="EcfT"/>
    <property type="match status" value="1"/>
</dbReference>
<evidence type="ECO:0000313" key="6">
    <source>
        <dbReference type="EMBL" id="KEP25130.1"/>
    </source>
</evidence>
<keyword evidence="3 5" id="KW-1133">Transmembrane helix</keyword>
<keyword evidence="4 5" id="KW-0472">Membrane</keyword>
<sequence length="276" mass="31211">MAVDMLSYIDRPSPIHRLTGATKLICFILWSSAAMLTYDTGVLVFMLVASIVFFQLSNVRLRDISFVVIVLAIFLVINNIAIYIFAPQQGVAIYGAKHELFHIAGWYNVTLEQLFYQLNITLKYVTVMPAALLFIVTTNPSEFASSLSRIGVSYRISYAVAIALRYIPDIQRDFRTIAISQQARGIDLSKNEKLGKRIKNALSIVMPLIFSSLERIETISNAMELRGFGKHKKRTWFTAKDFQKADYAALLFVGVVLIVSLVITFVRGTRFYNPFL</sequence>
<accession>A0A081L7A4</accession>
<evidence type="ECO:0000256" key="1">
    <source>
        <dbReference type="ARBA" id="ARBA00004141"/>
    </source>
</evidence>
<comment type="subcellular location">
    <subcellularLocation>
        <location evidence="1">Membrane</location>
        <topology evidence="1">Multi-pass membrane protein</topology>
    </subcellularLocation>
</comment>